<feature type="non-terminal residue" evidence="1">
    <location>
        <position position="1"/>
    </location>
</feature>
<proteinExistence type="predicted"/>
<dbReference type="Proteomes" id="UP001597168">
    <property type="component" value="Unassembled WGS sequence"/>
</dbReference>
<reference evidence="2" key="1">
    <citation type="journal article" date="2019" name="Int. J. Syst. Evol. Microbiol.">
        <title>The Global Catalogue of Microorganisms (GCM) 10K type strain sequencing project: providing services to taxonomists for standard genome sequencing and annotation.</title>
        <authorList>
            <consortium name="The Broad Institute Genomics Platform"/>
            <consortium name="The Broad Institute Genome Sequencing Center for Infectious Disease"/>
            <person name="Wu L."/>
            <person name="Ma J."/>
        </authorList>
    </citation>
    <scope>NUCLEOTIDE SEQUENCE [LARGE SCALE GENOMIC DNA]</scope>
    <source>
        <strain evidence="2">CCUG 60214</strain>
    </source>
</reference>
<accession>A0ABW3R2G6</accession>
<evidence type="ECO:0000313" key="1">
    <source>
        <dbReference type="EMBL" id="MFD1151292.1"/>
    </source>
</evidence>
<organism evidence="1 2">
    <name type="scientific">Saccharothrix hoggarensis</name>
    <dbReference type="NCBI Taxonomy" id="913853"/>
    <lineage>
        <taxon>Bacteria</taxon>
        <taxon>Bacillati</taxon>
        <taxon>Actinomycetota</taxon>
        <taxon>Actinomycetes</taxon>
        <taxon>Pseudonocardiales</taxon>
        <taxon>Pseudonocardiaceae</taxon>
        <taxon>Saccharothrix</taxon>
    </lineage>
</organism>
<keyword evidence="2" id="KW-1185">Reference proteome</keyword>
<gene>
    <name evidence="1" type="ORF">ACFQ3T_29525</name>
</gene>
<dbReference type="EMBL" id="JBHTLK010000225">
    <property type="protein sequence ID" value="MFD1151292.1"/>
    <property type="molecule type" value="Genomic_DNA"/>
</dbReference>
<comment type="caution">
    <text evidence="1">The sequence shown here is derived from an EMBL/GenBank/DDBJ whole genome shotgun (WGS) entry which is preliminary data.</text>
</comment>
<protein>
    <submittedName>
        <fullName evidence="1">ATPase</fullName>
    </submittedName>
</protein>
<sequence>ELVASAARDAATLGLAPVAGERQAGEFRRDGDVWSLSYRGVTVRMPDSKGLRDLHVLLSSPGEAVAAVSLLAPEAVASARLGGDPVLDDEAKARYRRRLARLDEEIDHAPDDDRAAALDRERAALLDELRAAAGLAGRTRRLGDEAERARKAVTARIRDTLRKLDDRHPGLAAHLRETVSTGATCVYSGHERFRL</sequence>
<name>A0ABW3R2G6_9PSEU</name>
<evidence type="ECO:0000313" key="2">
    <source>
        <dbReference type="Proteomes" id="UP001597168"/>
    </source>
</evidence>